<feature type="region of interest" description="Disordered" evidence="1">
    <location>
        <begin position="1"/>
        <end position="44"/>
    </location>
</feature>
<dbReference type="AlphaFoldDB" id="A0A8H6SGU1"/>
<dbReference type="GeneID" id="59347365"/>
<sequence>MRKALAIFSRDKKEKGKEAEKKDEEPQQPEEAAEQPGSEAKPEHRIRDYLEGELVRGKRQVQQMLGLGQKPNVVPPGEPNIKCEPRTVHIGWHPVAGFAGKWFAEKTGLGKLITEKTNKYPDPTQHWAIIVGDYCHQLWMDEHLDVIYNNDKVTDLAEWHTFEIGHTRFNDQALRQAGDMAIFHMRSKQAAYNLITNNCQVFALKLLDAIQIGKHREFATSFAVYKAAIGPGTISELFAIQADELPPQEQEQEAERPPGRVMENAQQVMDENTTQLDHHSTS</sequence>
<feature type="compositionally biased region" description="Basic and acidic residues" evidence="1">
    <location>
        <begin position="9"/>
        <end position="25"/>
    </location>
</feature>
<dbReference type="EMBL" id="JACAZF010000007">
    <property type="protein sequence ID" value="KAF7298703.1"/>
    <property type="molecule type" value="Genomic_DNA"/>
</dbReference>
<keyword evidence="3" id="KW-1185">Reference proteome</keyword>
<feature type="region of interest" description="Disordered" evidence="1">
    <location>
        <begin position="245"/>
        <end position="282"/>
    </location>
</feature>
<comment type="caution">
    <text evidence="2">The sequence shown here is derived from an EMBL/GenBank/DDBJ whole genome shotgun (WGS) entry which is preliminary data.</text>
</comment>
<gene>
    <name evidence="2" type="ORF">MIND_00817700</name>
</gene>
<dbReference type="OrthoDB" id="2592984at2759"/>
<feature type="compositionally biased region" description="Polar residues" evidence="1">
    <location>
        <begin position="264"/>
        <end position="275"/>
    </location>
</feature>
<evidence type="ECO:0000256" key="1">
    <source>
        <dbReference type="SAM" id="MobiDB-lite"/>
    </source>
</evidence>
<accession>A0A8H6SGU1</accession>
<protein>
    <submittedName>
        <fullName evidence="2">Uncharacterized protein</fullName>
    </submittedName>
</protein>
<proteinExistence type="predicted"/>
<organism evidence="2 3">
    <name type="scientific">Mycena indigotica</name>
    <dbReference type="NCBI Taxonomy" id="2126181"/>
    <lineage>
        <taxon>Eukaryota</taxon>
        <taxon>Fungi</taxon>
        <taxon>Dikarya</taxon>
        <taxon>Basidiomycota</taxon>
        <taxon>Agaricomycotina</taxon>
        <taxon>Agaricomycetes</taxon>
        <taxon>Agaricomycetidae</taxon>
        <taxon>Agaricales</taxon>
        <taxon>Marasmiineae</taxon>
        <taxon>Mycenaceae</taxon>
        <taxon>Mycena</taxon>
    </lineage>
</organism>
<name>A0A8H6SGU1_9AGAR</name>
<dbReference type="Proteomes" id="UP000636479">
    <property type="component" value="Unassembled WGS sequence"/>
</dbReference>
<dbReference type="RefSeq" id="XP_037218091.1">
    <property type="nucleotide sequence ID" value="XM_037364849.1"/>
</dbReference>
<reference evidence="2" key="1">
    <citation type="submission" date="2020-05" db="EMBL/GenBank/DDBJ databases">
        <title>Mycena genomes resolve the evolution of fungal bioluminescence.</title>
        <authorList>
            <person name="Tsai I.J."/>
        </authorList>
    </citation>
    <scope>NUCLEOTIDE SEQUENCE</scope>
    <source>
        <strain evidence="2">171206Taipei</strain>
    </source>
</reference>
<evidence type="ECO:0000313" key="2">
    <source>
        <dbReference type="EMBL" id="KAF7298703.1"/>
    </source>
</evidence>
<evidence type="ECO:0000313" key="3">
    <source>
        <dbReference type="Proteomes" id="UP000636479"/>
    </source>
</evidence>